<name>A0ABQ6MZC9_9STRA</name>
<dbReference type="Gene3D" id="1.10.246.130">
    <property type="match status" value="1"/>
</dbReference>
<keyword evidence="2" id="KW-1133">Transmembrane helix</keyword>
<feature type="region of interest" description="Disordered" evidence="1">
    <location>
        <begin position="1"/>
        <end position="59"/>
    </location>
</feature>
<evidence type="ECO:0000256" key="1">
    <source>
        <dbReference type="SAM" id="MobiDB-lite"/>
    </source>
</evidence>
<dbReference type="InterPro" id="IPR029055">
    <property type="entry name" value="Ntn_hydrolases_N"/>
</dbReference>
<dbReference type="InterPro" id="IPR043138">
    <property type="entry name" value="GGT_lsub"/>
</dbReference>
<dbReference type="Pfam" id="PF01019">
    <property type="entry name" value="G_glu_transpept"/>
    <property type="match status" value="1"/>
</dbReference>
<dbReference type="EMBL" id="BRYB01001938">
    <property type="protein sequence ID" value="GMI36710.1"/>
    <property type="molecule type" value="Genomic_DNA"/>
</dbReference>
<proteinExistence type="predicted"/>
<dbReference type="PANTHER" id="PTHR11686:SF9">
    <property type="entry name" value="RE13973P"/>
    <property type="match status" value="1"/>
</dbReference>
<keyword evidence="2" id="KW-0472">Membrane</keyword>
<feature type="transmembrane region" description="Helical" evidence="2">
    <location>
        <begin position="105"/>
        <end position="124"/>
    </location>
</feature>
<evidence type="ECO:0000313" key="3">
    <source>
        <dbReference type="EMBL" id="GMI36710.1"/>
    </source>
</evidence>
<comment type="caution">
    <text evidence="3">The sequence shown here is derived from an EMBL/GenBank/DDBJ whole genome shotgun (WGS) entry which is preliminary data.</text>
</comment>
<evidence type="ECO:0000313" key="4">
    <source>
        <dbReference type="Proteomes" id="UP001165060"/>
    </source>
</evidence>
<feature type="region of interest" description="Disordered" evidence="1">
    <location>
        <begin position="128"/>
        <end position="147"/>
    </location>
</feature>
<evidence type="ECO:0008006" key="5">
    <source>
        <dbReference type="Google" id="ProtNLM"/>
    </source>
</evidence>
<gene>
    <name evidence="3" type="ORF">TeGR_g475</name>
</gene>
<dbReference type="PANTHER" id="PTHR11686">
    <property type="entry name" value="GAMMA GLUTAMYL TRANSPEPTIDASE"/>
    <property type="match status" value="1"/>
</dbReference>
<dbReference type="PRINTS" id="PR01210">
    <property type="entry name" value="GGTRANSPTASE"/>
</dbReference>
<keyword evidence="2" id="KW-0812">Transmembrane</keyword>
<keyword evidence="4" id="KW-1185">Reference proteome</keyword>
<organism evidence="3 4">
    <name type="scientific">Tetraparma gracilis</name>
    <dbReference type="NCBI Taxonomy" id="2962635"/>
    <lineage>
        <taxon>Eukaryota</taxon>
        <taxon>Sar</taxon>
        <taxon>Stramenopiles</taxon>
        <taxon>Ochrophyta</taxon>
        <taxon>Bolidophyceae</taxon>
        <taxon>Parmales</taxon>
        <taxon>Triparmaceae</taxon>
        <taxon>Tetraparma</taxon>
    </lineage>
</organism>
<dbReference type="Gene3D" id="3.60.20.40">
    <property type="match status" value="1"/>
</dbReference>
<evidence type="ECO:0000256" key="2">
    <source>
        <dbReference type="SAM" id="Phobius"/>
    </source>
</evidence>
<feature type="compositionally biased region" description="Low complexity" evidence="1">
    <location>
        <begin position="10"/>
        <end position="30"/>
    </location>
</feature>
<dbReference type="InterPro" id="IPR000101">
    <property type="entry name" value="GGT_peptidase"/>
</dbReference>
<dbReference type="Proteomes" id="UP001165060">
    <property type="component" value="Unassembled WGS sequence"/>
</dbReference>
<dbReference type="NCBIfam" id="TIGR00066">
    <property type="entry name" value="g_glut_trans"/>
    <property type="match status" value="1"/>
</dbReference>
<dbReference type="SUPFAM" id="SSF56235">
    <property type="entry name" value="N-terminal nucleophile aminohydrolases (Ntn hydrolases)"/>
    <property type="match status" value="1"/>
</dbReference>
<protein>
    <recommendedName>
        <fullName evidence="5">Gamma-glutamyltranspeptidase</fullName>
    </recommendedName>
</protein>
<dbReference type="InterPro" id="IPR043137">
    <property type="entry name" value="GGT_ssub_C"/>
</dbReference>
<reference evidence="3 4" key="1">
    <citation type="journal article" date="2023" name="Commun. Biol.">
        <title>Genome analysis of Parmales, the sister group of diatoms, reveals the evolutionary specialization of diatoms from phago-mixotrophs to photoautotrophs.</title>
        <authorList>
            <person name="Ban H."/>
            <person name="Sato S."/>
            <person name="Yoshikawa S."/>
            <person name="Yamada K."/>
            <person name="Nakamura Y."/>
            <person name="Ichinomiya M."/>
            <person name="Sato N."/>
            <person name="Blanc-Mathieu R."/>
            <person name="Endo H."/>
            <person name="Kuwata A."/>
            <person name="Ogata H."/>
        </authorList>
    </citation>
    <scope>NUCLEOTIDE SEQUENCE [LARGE SCALE GENOMIC DNA]</scope>
</reference>
<sequence length="734" mass="76725">MMNASPPSPASSTSSGSSSPSAFSLAISSPTPLNPAKFPAAFPDPNLSDSDPEDSAFSEVLSSAMSRAPRAAGPCACLCATEGERYHSFEAPEPAALLRRRRRRLAFSLGAVLLAALFLLAISVEENSSSEAPDTGGGPASPPTDLEALKASSYIPPGDFSSVVASDTPLCSSLGVTVMDAEGLAGNAFDAAVATALCLGVVDLVSSGIGGGGFILAHEASSAVTSFIDAREYAPTGASADMFEGMPASASTDGALAVAVPGELRGLEVLWRARGIVPWAELVRPARDLARDGFVVAPFLEKEIAKFYGKIQSLDEGLAELLTGPSGRPLVAGEVLKRPKLADTLTAVMEGGADAFYEGPLAASMVAELRAGGSSVTEADWGGYEAELREPVQATVDGFTIVGAPPPSSGGATVIAAARFLAAFDTPAAANPATLGKHRLSEAMKHAFAMRMSMADPSFYPDETAAVMADMLGGSYIDDLRAGYYSDDSVLADYRDYGGEKWGIPKDERVRRKARGLREARGLQYLEDHGTSHFSVVDKDLNAVAMTTTVNTEFGSKFLSPSTGVLMNNEMDDFASPGRPNYFGLAPSPLNYPAPGKRPLSSMSPTLVFFQGKIRLVHGASGGPKIITAVLQTFINHVLSGQDLFEANSAPRIHDQLFYHDEVTCLYSEEPLGGADGDGASISESPDVLASLARRKHNMMPWDYMGSCQAIAIDVDGRKSAVSDIRKEGAPAAA</sequence>
<accession>A0ABQ6MZC9</accession>